<name>A0A2A4YPK3_9PROT</name>
<dbReference type="AlphaFoldDB" id="A0A2A4YPK3"/>
<protein>
    <recommendedName>
        <fullName evidence="2">Crp/Fnr family transcriptional regulator</fullName>
    </recommendedName>
</protein>
<sequence length="183" mass="20746">MKLDIFTQFGIAPADQALMVSKMRPIGFVKGQTLEHPTSDQRHIYFIKQGILRVYHYDQDDEINTYFAAENNYISAFSAIIRGQSEQFVAALEDGLAMKLAAKDYLAAFDTIDGWQRLGRHLAEENYLCMADRLIGFNHLTIVQKYAKFCQDLGDDVAGRIADYHIAAYLGITPESLSRAKRK</sequence>
<dbReference type="EMBL" id="NVUS01000039">
    <property type="protein sequence ID" value="PCI96736.1"/>
    <property type="molecule type" value="Genomic_DNA"/>
</dbReference>
<dbReference type="InterPro" id="IPR014710">
    <property type="entry name" value="RmlC-like_jellyroll"/>
</dbReference>
<evidence type="ECO:0008006" key="2">
    <source>
        <dbReference type="Google" id="ProtNLM"/>
    </source>
</evidence>
<accession>A0A2A4YPK3</accession>
<dbReference type="SUPFAM" id="SSF51206">
    <property type="entry name" value="cAMP-binding domain-like"/>
    <property type="match status" value="1"/>
</dbReference>
<organism evidence="1">
    <name type="scientific">OCS116 cluster bacterium</name>
    <dbReference type="NCBI Taxonomy" id="2030921"/>
    <lineage>
        <taxon>Bacteria</taxon>
        <taxon>Pseudomonadati</taxon>
        <taxon>Pseudomonadota</taxon>
        <taxon>Alphaproteobacteria</taxon>
        <taxon>OCS116 cluster</taxon>
    </lineage>
</organism>
<proteinExistence type="predicted"/>
<comment type="caution">
    <text evidence="1">The sequence shown here is derived from an EMBL/GenBank/DDBJ whole genome shotgun (WGS) entry which is preliminary data.</text>
</comment>
<dbReference type="Gene3D" id="2.60.120.10">
    <property type="entry name" value="Jelly Rolls"/>
    <property type="match status" value="1"/>
</dbReference>
<evidence type="ECO:0000313" key="1">
    <source>
        <dbReference type="EMBL" id="PCI96736.1"/>
    </source>
</evidence>
<dbReference type="InterPro" id="IPR018490">
    <property type="entry name" value="cNMP-bd_dom_sf"/>
</dbReference>
<gene>
    <name evidence="1" type="ORF">COB13_17160</name>
</gene>
<reference key="1">
    <citation type="submission" date="2017-08" db="EMBL/GenBank/DDBJ databases">
        <title>A dynamic microbial community with high functional redundancy inhabits the cold, oxic subseafloor aquifer.</title>
        <authorList>
            <person name="Tully B.J."/>
            <person name="Wheat C.G."/>
            <person name="Glazer B.T."/>
            <person name="Huber J.A."/>
        </authorList>
    </citation>
    <scope>NUCLEOTIDE SEQUENCE [LARGE SCALE GENOMIC DNA]</scope>
</reference>
<reference evidence="1" key="2">
    <citation type="journal article" date="2018" name="ISME J.">
        <title>A dynamic microbial community with high functional redundancy inhabits the cold, oxic subseafloor aquifer.</title>
        <authorList>
            <person name="Tully B.J."/>
            <person name="Wheat C.G."/>
            <person name="Glazer B.T."/>
            <person name="Huber J.A."/>
        </authorList>
    </citation>
    <scope>NUCLEOTIDE SEQUENCE</scope>
    <source>
        <strain evidence="1">NORP83</strain>
    </source>
</reference>